<keyword evidence="2" id="KW-1185">Reference proteome</keyword>
<proteinExistence type="predicted"/>
<reference evidence="1 2" key="1">
    <citation type="submission" date="2024-09" db="EMBL/GenBank/DDBJ databases">
        <title>The Natural Products Discovery Center: Release of the First 8490 Sequenced Strains for Exploring Actinobacteria Biosynthetic Diversity.</title>
        <authorList>
            <person name="Kalkreuter E."/>
            <person name="Kautsar S.A."/>
            <person name="Yang D."/>
            <person name="Bader C.D."/>
            <person name="Teijaro C.N."/>
            <person name="Fluegel L."/>
            <person name="Davis C.M."/>
            <person name="Simpson J.R."/>
            <person name="Lauterbach L."/>
            <person name="Steele A.D."/>
            <person name="Gui C."/>
            <person name="Meng S."/>
            <person name="Li G."/>
            <person name="Viehrig K."/>
            <person name="Ye F."/>
            <person name="Su P."/>
            <person name="Kiefer A.F."/>
            <person name="Nichols A."/>
            <person name="Cepeda A.J."/>
            <person name="Yan W."/>
            <person name="Fan B."/>
            <person name="Jiang Y."/>
            <person name="Adhikari A."/>
            <person name="Zheng C.-J."/>
            <person name="Schuster L."/>
            <person name="Cowan T.M."/>
            <person name="Smanski M.J."/>
            <person name="Chevrette M.G."/>
            <person name="De Carvalho L.P.S."/>
            <person name="Shen B."/>
        </authorList>
    </citation>
    <scope>NUCLEOTIDE SEQUENCE [LARGE SCALE GENOMIC DNA]</scope>
    <source>
        <strain evidence="1 2">NPDC056472</strain>
    </source>
</reference>
<protein>
    <submittedName>
        <fullName evidence="1">Uncharacterized protein</fullName>
    </submittedName>
</protein>
<dbReference type="EMBL" id="JBHTRV010000055">
    <property type="protein sequence ID" value="MFE5985542.1"/>
    <property type="molecule type" value="Genomic_DNA"/>
</dbReference>
<gene>
    <name evidence="1" type="ORF">ACFQ63_38395</name>
</gene>
<evidence type="ECO:0000313" key="2">
    <source>
        <dbReference type="Proteomes" id="UP001600424"/>
    </source>
</evidence>
<accession>A0ABW6J878</accession>
<sequence>MSPSRAPLPPFPRWTGAHIVISTPRPLPTVLGDGRRELHVILSARVTTRARLWLRWRALTGQEVTT</sequence>
<dbReference type="RefSeq" id="WP_386253363.1">
    <property type="nucleotide sequence ID" value="NZ_JBHTRV010000055.1"/>
</dbReference>
<organism evidence="1 2">
    <name type="scientific">Streptomyces wedmorensis</name>
    <dbReference type="NCBI Taxonomy" id="43759"/>
    <lineage>
        <taxon>Bacteria</taxon>
        <taxon>Bacillati</taxon>
        <taxon>Actinomycetota</taxon>
        <taxon>Actinomycetes</taxon>
        <taxon>Kitasatosporales</taxon>
        <taxon>Streptomycetaceae</taxon>
        <taxon>Streptomyces</taxon>
    </lineage>
</organism>
<dbReference type="Proteomes" id="UP001600424">
    <property type="component" value="Unassembled WGS sequence"/>
</dbReference>
<comment type="caution">
    <text evidence="1">The sequence shown here is derived from an EMBL/GenBank/DDBJ whole genome shotgun (WGS) entry which is preliminary data.</text>
</comment>
<name>A0ABW6J878_STRWE</name>
<evidence type="ECO:0000313" key="1">
    <source>
        <dbReference type="EMBL" id="MFE5985542.1"/>
    </source>
</evidence>